<dbReference type="Pfam" id="PF00512">
    <property type="entry name" value="HisKA"/>
    <property type="match status" value="1"/>
</dbReference>
<dbReference type="PROSITE" id="PS50109">
    <property type="entry name" value="HIS_KIN"/>
    <property type="match status" value="1"/>
</dbReference>
<dbReference type="GO" id="GO:0016301">
    <property type="term" value="F:kinase activity"/>
    <property type="evidence" value="ECO:0007669"/>
    <property type="project" value="UniProtKB-KW"/>
</dbReference>
<reference evidence="18" key="1">
    <citation type="journal article" date="2019" name="Int. J. Syst. Evol. Microbiol.">
        <title>The Global Catalogue of Microorganisms (GCM) 10K type strain sequencing project: providing services to taxonomists for standard genome sequencing and annotation.</title>
        <authorList>
            <consortium name="The Broad Institute Genomics Platform"/>
            <consortium name="The Broad Institute Genome Sequencing Center for Infectious Disease"/>
            <person name="Wu L."/>
            <person name="Ma J."/>
        </authorList>
    </citation>
    <scope>NUCLEOTIDE SEQUENCE [LARGE SCALE GENOMIC DNA]</scope>
    <source>
        <strain evidence="18">CCUG 53519</strain>
    </source>
</reference>
<evidence type="ECO:0000256" key="9">
    <source>
        <dbReference type="ARBA" id="ARBA00022777"/>
    </source>
</evidence>
<dbReference type="Gene3D" id="1.10.287.130">
    <property type="match status" value="1"/>
</dbReference>
<keyword evidence="8" id="KW-0547">Nucleotide-binding</keyword>
<dbReference type="SMART" id="SM00387">
    <property type="entry name" value="HATPase_c"/>
    <property type="match status" value="1"/>
</dbReference>
<gene>
    <name evidence="17" type="ORF">ACFQ3J_06325</name>
</gene>
<dbReference type="InterPro" id="IPR003661">
    <property type="entry name" value="HisK_dim/P_dom"/>
</dbReference>
<keyword evidence="11 14" id="KW-1133">Transmembrane helix</keyword>
<keyword evidence="10" id="KW-0067">ATP-binding</keyword>
<dbReference type="EMBL" id="JBHTKX010000001">
    <property type="protein sequence ID" value="MFD1127788.1"/>
    <property type="molecule type" value="Genomic_DNA"/>
</dbReference>
<keyword evidence="13 14" id="KW-0472">Membrane</keyword>
<dbReference type="InterPro" id="IPR004358">
    <property type="entry name" value="Sig_transdc_His_kin-like_C"/>
</dbReference>
<dbReference type="CDD" id="cd00075">
    <property type="entry name" value="HATPase"/>
    <property type="match status" value="1"/>
</dbReference>
<evidence type="ECO:0000256" key="2">
    <source>
        <dbReference type="ARBA" id="ARBA00004651"/>
    </source>
</evidence>
<dbReference type="Proteomes" id="UP001597169">
    <property type="component" value="Unassembled WGS sequence"/>
</dbReference>
<dbReference type="PRINTS" id="PR00344">
    <property type="entry name" value="BCTRLSENSOR"/>
</dbReference>
<keyword evidence="12" id="KW-0902">Two-component regulatory system</keyword>
<dbReference type="SUPFAM" id="SSF55874">
    <property type="entry name" value="ATPase domain of HSP90 chaperone/DNA topoisomerase II/histidine kinase"/>
    <property type="match status" value="1"/>
</dbReference>
<evidence type="ECO:0000256" key="1">
    <source>
        <dbReference type="ARBA" id="ARBA00000085"/>
    </source>
</evidence>
<organism evidence="17 18">
    <name type="scientific">Paenibacillus provencensis</name>
    <dbReference type="NCBI Taxonomy" id="441151"/>
    <lineage>
        <taxon>Bacteria</taxon>
        <taxon>Bacillati</taxon>
        <taxon>Bacillota</taxon>
        <taxon>Bacilli</taxon>
        <taxon>Bacillales</taxon>
        <taxon>Paenibacillaceae</taxon>
        <taxon>Paenibacillus</taxon>
    </lineage>
</organism>
<evidence type="ECO:0000256" key="12">
    <source>
        <dbReference type="ARBA" id="ARBA00023012"/>
    </source>
</evidence>
<evidence type="ECO:0000256" key="6">
    <source>
        <dbReference type="ARBA" id="ARBA00022679"/>
    </source>
</evidence>
<dbReference type="RefSeq" id="WP_251581558.1">
    <property type="nucleotide sequence ID" value="NZ_JBHTKX010000001.1"/>
</dbReference>
<evidence type="ECO:0000313" key="18">
    <source>
        <dbReference type="Proteomes" id="UP001597169"/>
    </source>
</evidence>
<evidence type="ECO:0000256" key="11">
    <source>
        <dbReference type="ARBA" id="ARBA00022989"/>
    </source>
</evidence>
<feature type="transmembrane region" description="Helical" evidence="14">
    <location>
        <begin position="197"/>
        <end position="218"/>
    </location>
</feature>
<comment type="catalytic activity">
    <reaction evidence="1">
        <text>ATP + protein L-histidine = ADP + protein N-phospho-L-histidine.</text>
        <dbReference type="EC" id="2.7.13.3"/>
    </reaction>
</comment>
<dbReference type="InterPro" id="IPR036097">
    <property type="entry name" value="HisK_dim/P_sf"/>
</dbReference>
<sequence length="502" mass="56644">MMKTITSFIQRVFSPQSLRNQLLIRTLFILSFILVIIGLLQYWVMKDFLYNNEAESLRTKMMSLPHELWSESELLMIVPPFRGLEEEVPAPVRSRFLFLQDISVAVIGQNGAFEDLTGNTGLSSPQLSLEEYTSTMSDLMNPQQMDYRIAHDENGEEQLLVFRPIGGIPNSTIDRPLYFLQVGTETGTLRDVLFQQLLTFISLSVFALFAGLALYLTVLRKTLVPLSNIVDAVENTNAGNLQQHLPTRQGQEEIDRLSNTFNEMLKRLETSFEHEKKTKEQMGRFIADASHELRTPLTSIHGFLEVLLRGAAERPEQLYNALNSMHGESKRIIKLVEDLLFLAKIDREPGLHLSKTNITNLVREMKSQLRVLGGEREIIYDLTEGIEGEYDADKIKQVILNLFQNAVQHTDPVKGKITMALMVTDRQFVLSIQDNGPGIGAESLPYVFDRFYRVDSSRTRQHGGAGLGLSITQTIVHAHGGTVIVNSRLGEGATFSVYIPMN</sequence>
<feature type="domain" description="HAMP" evidence="16">
    <location>
        <begin position="220"/>
        <end position="273"/>
    </location>
</feature>
<dbReference type="EC" id="2.7.13.3" evidence="3"/>
<keyword evidence="4" id="KW-1003">Cell membrane</keyword>
<evidence type="ECO:0000256" key="14">
    <source>
        <dbReference type="SAM" id="Phobius"/>
    </source>
</evidence>
<evidence type="ECO:0000256" key="5">
    <source>
        <dbReference type="ARBA" id="ARBA00022553"/>
    </source>
</evidence>
<dbReference type="PROSITE" id="PS50885">
    <property type="entry name" value="HAMP"/>
    <property type="match status" value="1"/>
</dbReference>
<dbReference type="PANTHER" id="PTHR45528">
    <property type="entry name" value="SENSOR HISTIDINE KINASE CPXA"/>
    <property type="match status" value="1"/>
</dbReference>
<comment type="subcellular location">
    <subcellularLocation>
        <location evidence="2">Cell membrane</location>
        <topology evidence="2">Multi-pass membrane protein</topology>
    </subcellularLocation>
</comment>
<dbReference type="InterPro" id="IPR005467">
    <property type="entry name" value="His_kinase_dom"/>
</dbReference>
<evidence type="ECO:0000259" key="15">
    <source>
        <dbReference type="PROSITE" id="PS50109"/>
    </source>
</evidence>
<keyword evidence="7 14" id="KW-0812">Transmembrane</keyword>
<evidence type="ECO:0000256" key="3">
    <source>
        <dbReference type="ARBA" id="ARBA00012438"/>
    </source>
</evidence>
<keyword evidence="6" id="KW-0808">Transferase</keyword>
<protein>
    <recommendedName>
        <fullName evidence="3">histidine kinase</fullName>
        <ecNumber evidence="3">2.7.13.3</ecNumber>
    </recommendedName>
</protein>
<feature type="domain" description="Histidine kinase" evidence="15">
    <location>
        <begin position="288"/>
        <end position="502"/>
    </location>
</feature>
<evidence type="ECO:0000256" key="10">
    <source>
        <dbReference type="ARBA" id="ARBA00022840"/>
    </source>
</evidence>
<dbReference type="PANTHER" id="PTHR45528:SF1">
    <property type="entry name" value="SENSOR HISTIDINE KINASE CPXA"/>
    <property type="match status" value="1"/>
</dbReference>
<proteinExistence type="predicted"/>
<evidence type="ECO:0000256" key="4">
    <source>
        <dbReference type="ARBA" id="ARBA00022475"/>
    </source>
</evidence>
<name>A0ABW3PNP0_9BACL</name>
<evidence type="ECO:0000256" key="8">
    <source>
        <dbReference type="ARBA" id="ARBA00022741"/>
    </source>
</evidence>
<dbReference type="SUPFAM" id="SSF47384">
    <property type="entry name" value="Homodimeric domain of signal transducing histidine kinase"/>
    <property type="match status" value="1"/>
</dbReference>
<dbReference type="InterPro" id="IPR003660">
    <property type="entry name" value="HAMP_dom"/>
</dbReference>
<dbReference type="CDD" id="cd00082">
    <property type="entry name" value="HisKA"/>
    <property type="match status" value="1"/>
</dbReference>
<feature type="transmembrane region" description="Helical" evidence="14">
    <location>
        <begin position="21"/>
        <end position="44"/>
    </location>
</feature>
<dbReference type="SUPFAM" id="SSF158472">
    <property type="entry name" value="HAMP domain-like"/>
    <property type="match status" value="1"/>
</dbReference>
<evidence type="ECO:0000313" key="17">
    <source>
        <dbReference type="EMBL" id="MFD1127788.1"/>
    </source>
</evidence>
<evidence type="ECO:0000256" key="7">
    <source>
        <dbReference type="ARBA" id="ARBA00022692"/>
    </source>
</evidence>
<dbReference type="Gene3D" id="6.10.340.10">
    <property type="match status" value="1"/>
</dbReference>
<accession>A0ABW3PNP0</accession>
<dbReference type="Pfam" id="PF02518">
    <property type="entry name" value="HATPase_c"/>
    <property type="match status" value="1"/>
</dbReference>
<evidence type="ECO:0000259" key="16">
    <source>
        <dbReference type="PROSITE" id="PS50885"/>
    </source>
</evidence>
<dbReference type="Gene3D" id="3.30.565.10">
    <property type="entry name" value="Histidine kinase-like ATPase, C-terminal domain"/>
    <property type="match status" value="1"/>
</dbReference>
<keyword evidence="9 17" id="KW-0418">Kinase</keyword>
<evidence type="ECO:0000256" key="13">
    <source>
        <dbReference type="ARBA" id="ARBA00023136"/>
    </source>
</evidence>
<dbReference type="InterPro" id="IPR003594">
    <property type="entry name" value="HATPase_dom"/>
</dbReference>
<dbReference type="SMART" id="SM00304">
    <property type="entry name" value="HAMP"/>
    <property type="match status" value="1"/>
</dbReference>
<keyword evidence="5" id="KW-0597">Phosphoprotein</keyword>
<dbReference type="Pfam" id="PF00672">
    <property type="entry name" value="HAMP"/>
    <property type="match status" value="1"/>
</dbReference>
<dbReference type="CDD" id="cd06225">
    <property type="entry name" value="HAMP"/>
    <property type="match status" value="1"/>
</dbReference>
<dbReference type="SMART" id="SM00388">
    <property type="entry name" value="HisKA"/>
    <property type="match status" value="1"/>
</dbReference>
<keyword evidence="18" id="KW-1185">Reference proteome</keyword>
<dbReference type="InterPro" id="IPR036890">
    <property type="entry name" value="HATPase_C_sf"/>
</dbReference>
<dbReference type="InterPro" id="IPR050398">
    <property type="entry name" value="HssS/ArlS-like"/>
</dbReference>
<comment type="caution">
    <text evidence="17">The sequence shown here is derived from an EMBL/GenBank/DDBJ whole genome shotgun (WGS) entry which is preliminary data.</text>
</comment>